<accession>A0A7L7L2L2</accession>
<dbReference type="KEGG" id="add:HUW48_01760"/>
<dbReference type="RefSeq" id="WP_182414038.1">
    <property type="nucleotide sequence ID" value="NZ_CP055153.1"/>
</dbReference>
<keyword evidence="2" id="KW-1185">Reference proteome</keyword>
<dbReference type="EMBL" id="CP055153">
    <property type="protein sequence ID" value="QMU26835.1"/>
    <property type="molecule type" value="Genomic_DNA"/>
</dbReference>
<gene>
    <name evidence="1" type="ORF">HUW48_01760</name>
</gene>
<dbReference type="Proteomes" id="UP000514509">
    <property type="component" value="Chromosome"/>
</dbReference>
<protein>
    <submittedName>
        <fullName evidence="1">Uncharacterized protein</fullName>
    </submittedName>
</protein>
<sequence>MADKNAKPSAITQGCTNFRNYLRDDLKVENFQEFIFTYSFPLEEIEDLKKKAQAAGKEPVSIRLYYGCNQDGSNHKLHMSLLDKNLEVIVDSTELTNELHNFAMPAGIAVAAERKCPPGGTINDRLVSDVF</sequence>
<name>A0A7L7L2L2_9BACT</name>
<reference evidence="1 2" key="2">
    <citation type="submission" date="2020-08" db="EMBL/GenBank/DDBJ databases">
        <title>Adhaeribacter dokdonensis sp. nov., isolated from the rhizosphere of Elymus tsukushiensis, a plant native to the Dokdo Islands, Republic of Korea.</title>
        <authorList>
            <person name="Ghim S.Y."/>
        </authorList>
    </citation>
    <scope>NUCLEOTIDE SEQUENCE [LARGE SCALE GENOMIC DNA]</scope>
    <source>
        <strain evidence="1 2">KUDC8001</strain>
    </source>
</reference>
<reference evidence="1 2" key="1">
    <citation type="submission" date="2020-06" db="EMBL/GenBank/DDBJ databases">
        <authorList>
            <person name="Hwang Y.J."/>
        </authorList>
    </citation>
    <scope>NUCLEOTIDE SEQUENCE [LARGE SCALE GENOMIC DNA]</scope>
    <source>
        <strain evidence="1 2">KUDC8001</strain>
    </source>
</reference>
<organism evidence="1 2">
    <name type="scientific">Adhaeribacter radiodurans</name>
    <dbReference type="NCBI Taxonomy" id="2745197"/>
    <lineage>
        <taxon>Bacteria</taxon>
        <taxon>Pseudomonadati</taxon>
        <taxon>Bacteroidota</taxon>
        <taxon>Cytophagia</taxon>
        <taxon>Cytophagales</taxon>
        <taxon>Hymenobacteraceae</taxon>
        <taxon>Adhaeribacter</taxon>
    </lineage>
</organism>
<evidence type="ECO:0000313" key="1">
    <source>
        <dbReference type="EMBL" id="QMU26835.1"/>
    </source>
</evidence>
<evidence type="ECO:0000313" key="2">
    <source>
        <dbReference type="Proteomes" id="UP000514509"/>
    </source>
</evidence>
<dbReference type="AlphaFoldDB" id="A0A7L7L2L2"/>
<proteinExistence type="predicted"/>